<dbReference type="EMBL" id="AGNL01018786">
    <property type="protein sequence ID" value="EJK62549.1"/>
    <property type="molecule type" value="Genomic_DNA"/>
</dbReference>
<comment type="caution">
    <text evidence="2">The sequence shown here is derived from an EMBL/GenBank/DDBJ whole genome shotgun (WGS) entry which is preliminary data.</text>
</comment>
<evidence type="ECO:0000256" key="1">
    <source>
        <dbReference type="SAM" id="Phobius"/>
    </source>
</evidence>
<evidence type="ECO:0000313" key="2">
    <source>
        <dbReference type="EMBL" id="EJK62549.1"/>
    </source>
</evidence>
<dbReference type="AlphaFoldDB" id="K0SC79"/>
<sequence>MDPSLEDPLLDTAGAVENNAEAGGRPRLSDLEHPLVHSVYRAPGLELDEALDADLPRRFDPGSGKARLTWLGALCIAGVGMFVEAFVIITTGQVKTVWHSAYPTCFFPLVP</sequence>
<evidence type="ECO:0000313" key="3">
    <source>
        <dbReference type="Proteomes" id="UP000266841"/>
    </source>
</evidence>
<protein>
    <submittedName>
        <fullName evidence="2">Uncharacterized protein</fullName>
    </submittedName>
</protein>
<gene>
    <name evidence="2" type="ORF">THAOC_16835</name>
</gene>
<keyword evidence="1" id="KW-1133">Transmembrane helix</keyword>
<proteinExistence type="predicted"/>
<keyword evidence="1" id="KW-0472">Membrane</keyword>
<reference evidence="2 3" key="1">
    <citation type="journal article" date="2012" name="Genome Biol.">
        <title>Genome and low-iron response of an oceanic diatom adapted to chronic iron limitation.</title>
        <authorList>
            <person name="Lommer M."/>
            <person name="Specht M."/>
            <person name="Roy A.S."/>
            <person name="Kraemer L."/>
            <person name="Andreson R."/>
            <person name="Gutowska M.A."/>
            <person name="Wolf J."/>
            <person name="Bergner S.V."/>
            <person name="Schilhabel M.B."/>
            <person name="Klostermeier U.C."/>
            <person name="Beiko R.G."/>
            <person name="Rosenstiel P."/>
            <person name="Hippler M."/>
            <person name="Laroche J."/>
        </authorList>
    </citation>
    <scope>NUCLEOTIDE SEQUENCE [LARGE SCALE GENOMIC DNA]</scope>
    <source>
        <strain evidence="2 3">CCMP1005</strain>
    </source>
</reference>
<keyword evidence="3" id="KW-1185">Reference proteome</keyword>
<keyword evidence="1" id="KW-0812">Transmembrane</keyword>
<name>K0SC79_THAOC</name>
<accession>K0SC79</accession>
<feature type="transmembrane region" description="Helical" evidence="1">
    <location>
        <begin position="68"/>
        <end position="89"/>
    </location>
</feature>
<dbReference type="Proteomes" id="UP000266841">
    <property type="component" value="Unassembled WGS sequence"/>
</dbReference>
<organism evidence="2 3">
    <name type="scientific">Thalassiosira oceanica</name>
    <name type="common">Marine diatom</name>
    <dbReference type="NCBI Taxonomy" id="159749"/>
    <lineage>
        <taxon>Eukaryota</taxon>
        <taxon>Sar</taxon>
        <taxon>Stramenopiles</taxon>
        <taxon>Ochrophyta</taxon>
        <taxon>Bacillariophyta</taxon>
        <taxon>Coscinodiscophyceae</taxon>
        <taxon>Thalassiosirophycidae</taxon>
        <taxon>Thalassiosirales</taxon>
        <taxon>Thalassiosiraceae</taxon>
        <taxon>Thalassiosira</taxon>
    </lineage>
</organism>